<organism evidence="1 2">
    <name type="scientific">Prorocentrum cordatum</name>
    <dbReference type="NCBI Taxonomy" id="2364126"/>
    <lineage>
        <taxon>Eukaryota</taxon>
        <taxon>Sar</taxon>
        <taxon>Alveolata</taxon>
        <taxon>Dinophyceae</taxon>
        <taxon>Prorocentrales</taxon>
        <taxon>Prorocentraceae</taxon>
        <taxon>Prorocentrum</taxon>
    </lineage>
</organism>
<dbReference type="Proteomes" id="UP001189429">
    <property type="component" value="Unassembled WGS sequence"/>
</dbReference>
<sequence>MKMVSRTMRWRFVAKPVVCPLSGHACRLWPRGRSWAMSYALSAVRDNRTEKELLQSIKGSLAEADEISTRTLGKLNEQDLRSSWRG</sequence>
<accession>A0ABN9Y0B0</accession>
<keyword evidence="2" id="KW-1185">Reference proteome</keyword>
<name>A0ABN9Y0B0_9DINO</name>
<proteinExistence type="predicted"/>
<gene>
    <name evidence="1" type="ORF">PCOR1329_LOCUS81424</name>
</gene>
<evidence type="ECO:0000313" key="2">
    <source>
        <dbReference type="Proteomes" id="UP001189429"/>
    </source>
</evidence>
<protein>
    <submittedName>
        <fullName evidence="1">Uncharacterized protein</fullName>
    </submittedName>
</protein>
<comment type="caution">
    <text evidence="1">The sequence shown here is derived from an EMBL/GenBank/DDBJ whole genome shotgun (WGS) entry which is preliminary data.</text>
</comment>
<reference evidence="1" key="1">
    <citation type="submission" date="2023-10" db="EMBL/GenBank/DDBJ databases">
        <authorList>
            <person name="Chen Y."/>
            <person name="Shah S."/>
            <person name="Dougan E. K."/>
            <person name="Thang M."/>
            <person name="Chan C."/>
        </authorList>
    </citation>
    <scope>NUCLEOTIDE SEQUENCE [LARGE SCALE GENOMIC DNA]</scope>
</reference>
<evidence type="ECO:0000313" key="1">
    <source>
        <dbReference type="EMBL" id="CAK0905867.1"/>
    </source>
</evidence>
<dbReference type="EMBL" id="CAUYUJ010021615">
    <property type="protein sequence ID" value="CAK0905867.1"/>
    <property type="molecule type" value="Genomic_DNA"/>
</dbReference>